<evidence type="ECO:0000256" key="6">
    <source>
        <dbReference type="ARBA" id="ARBA00024993"/>
    </source>
</evidence>
<evidence type="ECO:0000256" key="1">
    <source>
        <dbReference type="ARBA" id="ARBA00004141"/>
    </source>
</evidence>
<dbReference type="InterPro" id="IPR001902">
    <property type="entry name" value="SLC26A/SulP_fam"/>
</dbReference>
<feature type="binding site" evidence="7">
    <location>
        <position position="582"/>
    </location>
    <ligand>
        <name>Zn(2+)</name>
        <dbReference type="ChEBI" id="CHEBI:29105"/>
    </ligand>
</feature>
<keyword evidence="7" id="KW-0479">Metal-binding</keyword>
<dbReference type="SMART" id="SM00947">
    <property type="entry name" value="Pro_CA"/>
    <property type="match status" value="1"/>
</dbReference>
<keyword evidence="5 9" id="KW-0472">Membrane</keyword>
<keyword evidence="7" id="KW-0862">Zinc</keyword>
<feature type="region of interest" description="Disordered" evidence="8">
    <location>
        <begin position="1"/>
        <end position="21"/>
    </location>
</feature>
<evidence type="ECO:0000256" key="2">
    <source>
        <dbReference type="ARBA" id="ARBA00006217"/>
    </source>
</evidence>
<dbReference type="EMBL" id="CP015220">
    <property type="protein sequence ID" value="AMY22938.1"/>
    <property type="molecule type" value="Genomic_DNA"/>
</dbReference>
<evidence type="ECO:0000313" key="11">
    <source>
        <dbReference type="EMBL" id="AMY22938.1"/>
    </source>
</evidence>
<dbReference type="PANTHER" id="PTHR11814">
    <property type="entry name" value="SULFATE TRANSPORTER"/>
    <property type="match status" value="1"/>
</dbReference>
<comment type="similarity">
    <text evidence="2">Belongs to the beta-class carbonic anhydrase family.</text>
</comment>
<feature type="transmembrane region" description="Helical" evidence="9">
    <location>
        <begin position="210"/>
        <end position="229"/>
    </location>
</feature>
<feature type="binding site" evidence="7">
    <location>
        <position position="640"/>
    </location>
    <ligand>
        <name>Zn(2+)</name>
        <dbReference type="ChEBI" id="CHEBI:29105"/>
    </ligand>
</feature>
<dbReference type="SUPFAM" id="SSF53056">
    <property type="entry name" value="beta-carbonic anhydrase, cab"/>
    <property type="match status" value="1"/>
</dbReference>
<feature type="transmembrane region" description="Helical" evidence="9">
    <location>
        <begin position="386"/>
        <end position="416"/>
    </location>
</feature>
<comment type="cofactor">
    <cofactor evidence="7">
        <name>Zn(2+)</name>
        <dbReference type="ChEBI" id="CHEBI:29105"/>
    </cofactor>
    <text evidence="7">Binds 1 zinc ion per subunit.</text>
</comment>
<accession>A0A143QJH8</accession>
<dbReference type="Pfam" id="PF00484">
    <property type="entry name" value="Pro_CA"/>
    <property type="match status" value="1"/>
</dbReference>
<reference evidence="11 12" key="1">
    <citation type="journal article" date="2016" name="Genome Announc.">
        <title>Complete Genome and Plasmid Sequences for Rhodococcus fascians D188 and Draft Sequences for Rhodococcus Isolates PBTS 1 and PBTS 2.</title>
        <authorList>
            <person name="Stamler R.A."/>
            <person name="Vereecke D."/>
            <person name="Zhang Y."/>
            <person name="Schilkey F."/>
            <person name="Devitt N."/>
            <person name="Randall J.J."/>
        </authorList>
    </citation>
    <scope>NUCLEOTIDE SEQUENCE [LARGE SCALE GENOMIC DNA]</scope>
    <source>
        <strain evidence="11 12">PBTS2</strain>
    </source>
</reference>
<reference evidence="12" key="2">
    <citation type="submission" date="2016-04" db="EMBL/GenBank/DDBJ databases">
        <title>Complete Genome and Plasmid Sequences for Rhodococcus fascians D188 and Draft Sequences for Rhodococcus spp. Isolates PBTS 1 and PBTS 2.</title>
        <authorList>
            <person name="Stamer R."/>
            <person name="Vereecke D."/>
            <person name="Zhang Y."/>
            <person name="Schilkey F."/>
            <person name="Devitt N."/>
            <person name="Randall J."/>
        </authorList>
    </citation>
    <scope>NUCLEOTIDE SEQUENCE [LARGE SCALE GENOMIC DNA]</scope>
    <source>
        <strain evidence="12">PBTS2</strain>
    </source>
</reference>
<organism evidence="11 12">
    <name type="scientific">Rhodococcoides fascians</name>
    <name type="common">Rhodococcus fascians</name>
    <dbReference type="NCBI Taxonomy" id="1828"/>
    <lineage>
        <taxon>Bacteria</taxon>
        <taxon>Bacillati</taxon>
        <taxon>Actinomycetota</taxon>
        <taxon>Actinomycetes</taxon>
        <taxon>Mycobacteriales</taxon>
        <taxon>Nocardiaceae</taxon>
        <taxon>Rhodococcoides</taxon>
    </lineage>
</organism>
<dbReference type="Pfam" id="PF00916">
    <property type="entry name" value="Sulfate_transp"/>
    <property type="match status" value="1"/>
</dbReference>
<gene>
    <name evidence="11" type="primary">dauA_1</name>
    <name evidence="11" type="ORF">A3Q41_01634</name>
</gene>
<dbReference type="AlphaFoldDB" id="A0A143QJH8"/>
<dbReference type="GO" id="GO:0008270">
    <property type="term" value="F:zinc ion binding"/>
    <property type="evidence" value="ECO:0007669"/>
    <property type="project" value="InterPro"/>
</dbReference>
<evidence type="ECO:0000256" key="4">
    <source>
        <dbReference type="ARBA" id="ARBA00022989"/>
    </source>
</evidence>
<keyword evidence="12" id="KW-1185">Reference proteome</keyword>
<dbReference type="PATRIC" id="fig|1653479.3.peg.1656"/>
<feature type="binding site" evidence="7">
    <location>
        <position position="584"/>
    </location>
    <ligand>
        <name>Zn(2+)</name>
        <dbReference type="ChEBI" id="CHEBI:29105"/>
    </ligand>
</feature>
<keyword evidence="3 9" id="KW-0812">Transmembrane</keyword>
<feature type="transmembrane region" description="Helical" evidence="9">
    <location>
        <begin position="58"/>
        <end position="78"/>
    </location>
</feature>
<dbReference type="KEGG" id="rhs:A3Q41_01634"/>
<feature type="transmembrane region" description="Helical" evidence="9">
    <location>
        <begin position="254"/>
        <end position="279"/>
    </location>
</feature>
<dbReference type="InterPro" id="IPR001765">
    <property type="entry name" value="Carbonic_anhydrase"/>
</dbReference>
<dbReference type="Proteomes" id="UP000076038">
    <property type="component" value="Chromosome"/>
</dbReference>
<feature type="transmembrane region" description="Helical" evidence="9">
    <location>
        <begin position="178"/>
        <end position="198"/>
    </location>
</feature>
<evidence type="ECO:0000256" key="3">
    <source>
        <dbReference type="ARBA" id="ARBA00022692"/>
    </source>
</evidence>
<evidence type="ECO:0000256" key="8">
    <source>
        <dbReference type="SAM" id="MobiDB-lite"/>
    </source>
</evidence>
<dbReference type="RefSeq" id="WP_048318935.1">
    <property type="nucleotide sequence ID" value="NZ_CP015220.1"/>
</dbReference>
<evidence type="ECO:0000256" key="7">
    <source>
        <dbReference type="PIRSR" id="PIRSR601765-1"/>
    </source>
</evidence>
<dbReference type="GO" id="GO:0004089">
    <property type="term" value="F:carbonate dehydratase activity"/>
    <property type="evidence" value="ECO:0007669"/>
    <property type="project" value="InterPro"/>
</dbReference>
<evidence type="ECO:0000313" key="12">
    <source>
        <dbReference type="Proteomes" id="UP000076038"/>
    </source>
</evidence>
<feature type="transmembrane region" description="Helical" evidence="9">
    <location>
        <begin position="98"/>
        <end position="119"/>
    </location>
</feature>
<protein>
    <submittedName>
        <fullName evidence="11">C4-dicarboxylic acid transporter DauA</fullName>
    </submittedName>
</protein>
<comment type="function">
    <text evidence="6">Catalyzes the reversible hydration of carbon dioxide to form bicarbonate.</text>
</comment>
<dbReference type="GO" id="GO:0055085">
    <property type="term" value="P:transmembrane transport"/>
    <property type="evidence" value="ECO:0007669"/>
    <property type="project" value="InterPro"/>
</dbReference>
<proteinExistence type="inferred from homology"/>
<evidence type="ECO:0000256" key="9">
    <source>
        <dbReference type="SAM" id="Phobius"/>
    </source>
</evidence>
<dbReference type="InterPro" id="IPR011547">
    <property type="entry name" value="SLC26A/SulP_dom"/>
</dbReference>
<evidence type="ECO:0000256" key="5">
    <source>
        <dbReference type="ARBA" id="ARBA00023136"/>
    </source>
</evidence>
<name>A0A143QJH8_RHOFA</name>
<feature type="transmembrane region" description="Helical" evidence="9">
    <location>
        <begin position="31"/>
        <end position="51"/>
    </location>
</feature>
<feature type="transmembrane region" description="Helical" evidence="9">
    <location>
        <begin position="126"/>
        <end position="147"/>
    </location>
</feature>
<feature type="transmembrane region" description="Helical" evidence="9">
    <location>
        <begin position="333"/>
        <end position="350"/>
    </location>
</feature>
<dbReference type="InterPro" id="IPR036874">
    <property type="entry name" value="Carbonic_anhydrase_sf"/>
</dbReference>
<dbReference type="Gene3D" id="3.40.1050.10">
    <property type="entry name" value="Carbonic anhydrase"/>
    <property type="match status" value="1"/>
</dbReference>
<feature type="compositionally biased region" description="Basic and acidic residues" evidence="8">
    <location>
        <begin position="1"/>
        <end position="19"/>
    </location>
</feature>
<feature type="binding site" evidence="7">
    <location>
        <position position="643"/>
    </location>
    <ligand>
        <name>Zn(2+)</name>
        <dbReference type="ChEBI" id="CHEBI:29105"/>
    </ligand>
</feature>
<dbReference type="OrthoDB" id="9771198at2"/>
<comment type="subcellular location">
    <subcellularLocation>
        <location evidence="1">Membrane</location>
        <topology evidence="1">Multi-pass membrane protein</topology>
    </subcellularLocation>
</comment>
<evidence type="ECO:0000259" key="10">
    <source>
        <dbReference type="Pfam" id="PF00916"/>
    </source>
</evidence>
<dbReference type="GO" id="GO:0016020">
    <property type="term" value="C:membrane"/>
    <property type="evidence" value="ECO:0007669"/>
    <property type="project" value="UniProtKB-SubCell"/>
</dbReference>
<feature type="domain" description="SLC26A/SulP transporter" evidence="10">
    <location>
        <begin position="28"/>
        <end position="384"/>
    </location>
</feature>
<keyword evidence="4 9" id="KW-1133">Transmembrane helix</keyword>
<sequence>MTTTAEHDSEPSPKTRSEPPSRVGSIIKYDLPASLVVFLVAVPLSIGIAVASGAPIMAGLIAAVVGGILAGILGGSPLQVSGPAAGLTVVVAELVNQFGWATTCAITVLAGLVQVLLGMSRIARSALAISPVVVHAMLAGIGITIALQQIHVLLGGESESSAVQNLLAIPRSVADGQWPSIVVGGIVVVLMFSWPRLAGVSSVMAKVSKVPAALVAVVTATAVSIFFSLDVERIELPGNLIESLSFPIMPDGQWGAFATGVITIALIASVESLLSAVAVDKMHSGERTNFDRELMAQGAGNMASGAIGGLPITGVIVRSATNVKVGAKSRASAILHGVWILIFSVLFISIVELVPFAALAGLLVMIGVQLIKLADIKIANKTGDIAVYAVTVLGVVALNLLEGVLIGLALSIILVLRRVVLAKIRAEETVDGTWRVTMEGSLSFLALPRLTRVLATVPAGTSVTVHLGVDFLDHAVHDALNEWVRQHEATGGSVRVEEVGTASMAAATEGPPRRGSATVRSSLAPWRAWQLKSDDTQEDSPAALRPVLSGVAEYHRTHAPNIRPHLEGLTESQDPDTLFLCCVDSRVMPNTITSSGPGDLFTVRNVGNMIPTQGQDCSVEAALAFGVDEVGTSSVVVCGHSGCGAMKAILGGAENAADPSVAEWLGHGRASLDAFRSGHAVGRQAAELGFGEADQLAMVNVAVQLQTLTRHRVVGRANAEGRLRITGLYFDIPSARVLQIGTKEITVLDPALCPQKADL</sequence>